<feature type="compositionally biased region" description="Polar residues" evidence="1">
    <location>
        <begin position="128"/>
        <end position="168"/>
    </location>
</feature>
<gene>
    <name evidence="2" type="ORF">J3D65DRAFT_631221</name>
</gene>
<organism evidence="2 3">
    <name type="scientific">Phyllosticta citribraziliensis</name>
    <dbReference type="NCBI Taxonomy" id="989973"/>
    <lineage>
        <taxon>Eukaryota</taxon>
        <taxon>Fungi</taxon>
        <taxon>Dikarya</taxon>
        <taxon>Ascomycota</taxon>
        <taxon>Pezizomycotina</taxon>
        <taxon>Dothideomycetes</taxon>
        <taxon>Dothideomycetes incertae sedis</taxon>
        <taxon>Botryosphaeriales</taxon>
        <taxon>Phyllostictaceae</taxon>
        <taxon>Phyllosticta</taxon>
    </lineage>
</organism>
<reference evidence="2 3" key="1">
    <citation type="submission" date="2024-04" db="EMBL/GenBank/DDBJ databases">
        <title>Phyllosticta paracitricarpa is synonymous to the EU quarantine fungus P. citricarpa based on phylogenomic analyses.</title>
        <authorList>
            <consortium name="Lawrence Berkeley National Laboratory"/>
            <person name="Van ingen-buijs V.A."/>
            <person name="Van westerhoven A.C."/>
            <person name="Haridas S."/>
            <person name="Skiadas P."/>
            <person name="Martin F."/>
            <person name="Groenewald J.Z."/>
            <person name="Crous P.W."/>
            <person name="Seidl M.F."/>
        </authorList>
    </citation>
    <scope>NUCLEOTIDE SEQUENCE [LARGE SCALE GENOMIC DNA]</scope>
    <source>
        <strain evidence="2 3">CPC 17464</strain>
    </source>
</reference>
<dbReference type="EMBL" id="JBBPEH010000009">
    <property type="protein sequence ID" value="KAK7533756.1"/>
    <property type="molecule type" value="Genomic_DNA"/>
</dbReference>
<dbReference type="Proteomes" id="UP001360953">
    <property type="component" value="Unassembled WGS sequence"/>
</dbReference>
<keyword evidence="3" id="KW-1185">Reference proteome</keyword>
<dbReference type="GeneID" id="92033803"/>
<dbReference type="RefSeq" id="XP_066652795.1">
    <property type="nucleotide sequence ID" value="XM_066800897.1"/>
</dbReference>
<name>A0ABR1LEV0_9PEZI</name>
<feature type="region of interest" description="Disordered" evidence="1">
    <location>
        <begin position="1"/>
        <end position="27"/>
    </location>
</feature>
<evidence type="ECO:0000256" key="1">
    <source>
        <dbReference type="SAM" id="MobiDB-lite"/>
    </source>
</evidence>
<sequence length="349" mass="37360">MRDSRPTAGGEEYSAAPPEEMDDFAKKRRISERGEFIFTSPKLNTRTQPRIPEEVEGHLSKLRHQGTQTETAHAGPEQVHTRHTMTEQVDTGHAHTEHTGYYPDDNLADTASAEQHFVDSHFRNFSFANLLNTPTPGEGAGSQQPNFGPSNAVNPNGGTASGESSILNETPPEVPRPAPRFTVINPDPPSRDSGGAAAGSFTAQQPNNGSSNTGAPEDGPPVDSPADNGAVDQEATNSHDAANDGQADGQNTQAEDNNDSLTWEEFVNMPPDEFDYIFGTLKDEFQAQDNGPVENGPVDNGPIDNGPVDNGPVDNDPVENKPASDDDASTDGQTYNPSIPDGDSRDWFS</sequence>
<evidence type="ECO:0000313" key="3">
    <source>
        <dbReference type="Proteomes" id="UP001360953"/>
    </source>
</evidence>
<proteinExistence type="predicted"/>
<feature type="compositionally biased region" description="Polar residues" evidence="1">
    <location>
        <begin position="248"/>
        <end position="261"/>
    </location>
</feature>
<accession>A0ABR1LEV0</accession>
<comment type="caution">
    <text evidence="2">The sequence shown here is derived from an EMBL/GenBank/DDBJ whole genome shotgun (WGS) entry which is preliminary data.</text>
</comment>
<evidence type="ECO:0000313" key="2">
    <source>
        <dbReference type="EMBL" id="KAK7533756.1"/>
    </source>
</evidence>
<protein>
    <submittedName>
        <fullName evidence="2">Uncharacterized protein</fullName>
    </submittedName>
</protein>
<feature type="region of interest" description="Disordered" evidence="1">
    <location>
        <begin position="128"/>
        <end position="349"/>
    </location>
</feature>
<feature type="region of interest" description="Disordered" evidence="1">
    <location>
        <begin position="63"/>
        <end position="107"/>
    </location>
</feature>
<feature type="compositionally biased region" description="Polar residues" evidence="1">
    <location>
        <begin position="201"/>
        <end position="214"/>
    </location>
</feature>